<sequence>MNPFQQSCIHGFCDASEKAYGACVYLRSINSDGHIQTQLFTARSKVAPLKSLTIPRLGLSGALLLTSLMSVVSKSLTINVSRIMYWTDSTIVLQWIKSSPHTLKTFVANCVAELQTKTNIADWRHVPTDDNPADLISRGQNPKEFLRPTIWKNGPEWLKQQEENWLIWIPTSLGEIPEQKKTICLITNTIDNTLLNRNSSWTKLIRVVAWCL</sequence>
<dbReference type="PANTHER" id="PTHR22955">
    <property type="entry name" value="RETROTRANSPOSON"/>
    <property type="match status" value="1"/>
</dbReference>
<dbReference type="RefSeq" id="XP_033359916.1">
    <property type="nucleotide sequence ID" value="XM_033504025.1"/>
</dbReference>
<dbReference type="AlphaFoldDB" id="A0A6J3L5Y8"/>
<evidence type="ECO:0000313" key="1">
    <source>
        <dbReference type="Proteomes" id="UP000504631"/>
    </source>
</evidence>
<dbReference type="Proteomes" id="UP000504631">
    <property type="component" value="Unplaced"/>
</dbReference>
<dbReference type="PANTHER" id="PTHR22955:SF77">
    <property type="entry name" value="ASPARTIC PUTATIVE DOMAIN-CONTAINING PROTEIN-RELATED"/>
    <property type="match status" value="1"/>
</dbReference>
<dbReference type="InterPro" id="IPR008042">
    <property type="entry name" value="Retrotrans_Pao"/>
</dbReference>
<dbReference type="KEGG" id="bvk:117238812"/>
<reference evidence="2" key="1">
    <citation type="submission" date="2025-08" db="UniProtKB">
        <authorList>
            <consortium name="RefSeq"/>
        </authorList>
    </citation>
    <scope>IDENTIFICATION</scope>
    <source>
        <tissue evidence="2">Muscle</tissue>
    </source>
</reference>
<proteinExistence type="predicted"/>
<gene>
    <name evidence="2" type="primary">LOC117238812</name>
</gene>
<keyword evidence="1" id="KW-1185">Reference proteome</keyword>
<dbReference type="GeneID" id="117238812"/>
<accession>A0A6J3L5Y8</accession>
<name>A0A6J3L5Y8_9HYME</name>
<evidence type="ECO:0000313" key="2">
    <source>
        <dbReference type="RefSeq" id="XP_033359916.1"/>
    </source>
</evidence>
<organism evidence="1 2">
    <name type="scientific">Bombus vosnesenskii</name>
    <dbReference type="NCBI Taxonomy" id="207650"/>
    <lineage>
        <taxon>Eukaryota</taxon>
        <taxon>Metazoa</taxon>
        <taxon>Ecdysozoa</taxon>
        <taxon>Arthropoda</taxon>
        <taxon>Hexapoda</taxon>
        <taxon>Insecta</taxon>
        <taxon>Pterygota</taxon>
        <taxon>Neoptera</taxon>
        <taxon>Endopterygota</taxon>
        <taxon>Hymenoptera</taxon>
        <taxon>Apocrita</taxon>
        <taxon>Aculeata</taxon>
        <taxon>Apoidea</taxon>
        <taxon>Anthophila</taxon>
        <taxon>Apidae</taxon>
        <taxon>Bombus</taxon>
        <taxon>Pyrobombus</taxon>
    </lineage>
</organism>
<dbReference type="Pfam" id="PF05380">
    <property type="entry name" value="Peptidase_A17"/>
    <property type="match status" value="1"/>
</dbReference>
<protein>
    <submittedName>
        <fullName evidence="2">Uncharacterized protein LOC117238812</fullName>
    </submittedName>
</protein>